<dbReference type="SUPFAM" id="SSF52113">
    <property type="entry name" value="BRCT domain"/>
    <property type="match status" value="1"/>
</dbReference>
<evidence type="ECO:0000256" key="5">
    <source>
        <dbReference type="ARBA" id="ARBA00022705"/>
    </source>
</evidence>
<dbReference type="PANTHER" id="PTHR23389">
    <property type="entry name" value="CHROMOSOME TRANSMISSION FIDELITY FACTOR 18"/>
    <property type="match status" value="1"/>
</dbReference>
<dbReference type="InterPro" id="IPR033136">
    <property type="entry name" value="DNA_ligase_CS"/>
</dbReference>
<dbReference type="PANTHER" id="PTHR23389:SF9">
    <property type="entry name" value="DNA LIGASE"/>
    <property type="match status" value="1"/>
</dbReference>
<feature type="binding site" evidence="14">
    <location>
        <position position="419"/>
    </location>
    <ligand>
        <name>Zn(2+)</name>
        <dbReference type="ChEBI" id="CHEBI:29105"/>
    </ligand>
</feature>
<dbReference type="PIRSF" id="PIRSF001604">
    <property type="entry name" value="LigA"/>
    <property type="match status" value="1"/>
</dbReference>
<comment type="caution">
    <text evidence="14">Lacks conserved residue(s) required for the propagation of feature annotation.</text>
</comment>
<comment type="cofactor">
    <cofactor evidence="14">
        <name>Mg(2+)</name>
        <dbReference type="ChEBI" id="CHEBI:18420"/>
    </cofactor>
    <cofactor evidence="14">
        <name>Mn(2+)</name>
        <dbReference type="ChEBI" id="CHEBI:29035"/>
    </cofactor>
</comment>
<evidence type="ECO:0000259" key="16">
    <source>
        <dbReference type="PROSITE" id="PS50172"/>
    </source>
</evidence>
<feature type="binding site" evidence="14">
    <location>
        <position position="131"/>
    </location>
    <ligand>
        <name>NAD(+)</name>
        <dbReference type="ChEBI" id="CHEBI:57540"/>
    </ligand>
</feature>
<keyword evidence="18" id="KW-1185">Reference proteome</keyword>
<dbReference type="SMART" id="SM00532">
    <property type="entry name" value="LIGANc"/>
    <property type="match status" value="1"/>
</dbReference>
<reference evidence="17 18" key="1">
    <citation type="submission" date="2018-04" db="EMBL/GenBank/DDBJ databases">
        <title>Novel Campyloabacter and Helicobacter Species and Strains.</title>
        <authorList>
            <person name="Mannion A.J."/>
            <person name="Shen Z."/>
            <person name="Fox J.G."/>
        </authorList>
    </citation>
    <scope>NUCLEOTIDE SEQUENCE [LARGE SCALE GENOMIC DNA]</scope>
    <source>
        <strain evidence="17 18">MIT 12-6600</strain>
    </source>
</reference>
<dbReference type="RefSeq" id="WP_115571363.1">
    <property type="nucleotide sequence ID" value="NZ_NXLT01000005.1"/>
</dbReference>
<dbReference type="Pfam" id="PF03120">
    <property type="entry name" value="OB_DNA_ligase"/>
    <property type="match status" value="1"/>
</dbReference>
<dbReference type="SUPFAM" id="SSF56091">
    <property type="entry name" value="DNA ligase/mRNA capping enzyme, catalytic domain"/>
    <property type="match status" value="1"/>
</dbReference>
<comment type="function">
    <text evidence="1 14">DNA ligase that catalyzes the formation of phosphodiester linkages between 5'-phosphoryl and 3'-hydroxyl groups in double-stranded DNA using NAD as a coenzyme and as the energy source for the reaction. It is essential for DNA replication and repair of damaged DNA.</text>
</comment>
<dbReference type="InterPro" id="IPR018239">
    <property type="entry name" value="DNA_ligase_AS"/>
</dbReference>
<dbReference type="FunFam" id="2.40.50.140:FF:000012">
    <property type="entry name" value="DNA ligase"/>
    <property type="match status" value="1"/>
</dbReference>
<dbReference type="SUPFAM" id="SSF47781">
    <property type="entry name" value="RuvA domain 2-like"/>
    <property type="match status" value="1"/>
</dbReference>
<feature type="binding site" evidence="14">
    <location>
        <begin position="30"/>
        <end position="34"/>
    </location>
    <ligand>
        <name>NAD(+)</name>
        <dbReference type="ChEBI" id="CHEBI:57540"/>
    </ligand>
</feature>
<evidence type="ECO:0000256" key="7">
    <source>
        <dbReference type="ARBA" id="ARBA00022763"/>
    </source>
</evidence>
<feature type="domain" description="BRCT" evidence="16">
    <location>
        <begin position="573"/>
        <end position="652"/>
    </location>
</feature>
<dbReference type="Gene3D" id="3.40.50.10190">
    <property type="entry name" value="BRCT domain"/>
    <property type="match status" value="1"/>
</dbReference>
<keyword evidence="9 14" id="KW-0460">Magnesium</keyword>
<dbReference type="GO" id="GO:0006281">
    <property type="term" value="P:DNA repair"/>
    <property type="evidence" value="ECO:0007669"/>
    <property type="project" value="UniProtKB-KW"/>
</dbReference>
<dbReference type="Pfam" id="PF12826">
    <property type="entry name" value="HHH_2"/>
    <property type="match status" value="1"/>
</dbReference>
<feature type="binding site" evidence="14">
    <location>
        <position position="398"/>
    </location>
    <ligand>
        <name>Zn(2+)</name>
        <dbReference type="ChEBI" id="CHEBI:29105"/>
    </ligand>
</feature>
<sequence length="652" mass="72728">MDSKNYHQAIDTLNTMAHHYYVLDSPIASDVEYDTLYHKLKAYEDANPDSISPNSPTQRVGDVPLSEFSKNTHLKRMWSLDDIFADDELEEWLHRIHKSNPHATFTCSPKFDGASLNLLYENGLLQSATTRGNGIEGELVTQNAKTIFSIPLQIPYKEQIEIRGEVLIAKDDFESLNAQRLAENLPLFANPRNAAAGSLRQLDSKITAKRPLRFMPWGVGAIHTQPRSFYDTLKSLESFGFTPMPFLAHCTDKAGIIHAYQTLLNLRESYPLILDGMVIMIDEFEIQEQLGWTIKSPRFACAYKFPAVEKTSIVKDIVFQVGRTGVITPVAELEPVEIEGAMIARATLHNFSEIAKKDIRIGDRVVIIRSGDVIPKIISSIHSLRDGSQTKVTPPTLCPECGEELLIEEILIKCQNLNCPARVKESIVHFASKKALNIDGLGEKIVYELFDKGLICGILDLYTLKEEDLLALPGWKQKRAQNLLQSIHNTYGIDLWRLVNAFGIEHIGEGASKKLAKHFGLGVFGVDETEILQIDGFGEEMAKSLCEFNHANAELIATMLQIIKPKVPDVNFTKDSMFVNKSVVITGTLSAPREHFVEILESLGARISSSVSSKTDFLLCGENAGSKLTKAQNLGIKILSEKDLRAYMDSLQ</sequence>
<dbReference type="Gene3D" id="1.10.287.610">
    <property type="entry name" value="Helix hairpin bin"/>
    <property type="match status" value="1"/>
</dbReference>
<evidence type="ECO:0000256" key="11">
    <source>
        <dbReference type="ARBA" id="ARBA00023204"/>
    </source>
</evidence>
<dbReference type="Gene3D" id="1.10.150.20">
    <property type="entry name" value="5' to 3' exonuclease, C-terminal subdomain"/>
    <property type="match status" value="2"/>
</dbReference>
<keyword evidence="14" id="KW-0464">Manganese</keyword>
<accession>A0A3D8IPY4</accession>
<dbReference type="InterPro" id="IPR041663">
    <property type="entry name" value="DisA/LigA_HHH"/>
</dbReference>
<comment type="catalytic activity">
    <reaction evidence="12 14 15">
        <text>NAD(+) + (deoxyribonucleotide)n-3'-hydroxyl + 5'-phospho-(deoxyribonucleotide)m = (deoxyribonucleotide)n+m + AMP + beta-nicotinamide D-nucleotide.</text>
        <dbReference type="EC" id="6.5.1.2"/>
    </reaction>
</comment>
<evidence type="ECO:0000256" key="9">
    <source>
        <dbReference type="ARBA" id="ARBA00022842"/>
    </source>
</evidence>
<keyword evidence="5 14" id="KW-0235">DNA replication</keyword>
<evidence type="ECO:0000256" key="15">
    <source>
        <dbReference type="RuleBase" id="RU000618"/>
    </source>
</evidence>
<feature type="binding site" evidence="14">
    <location>
        <position position="401"/>
    </location>
    <ligand>
        <name>Zn(2+)</name>
        <dbReference type="ChEBI" id="CHEBI:29105"/>
    </ligand>
</feature>
<proteinExistence type="inferred from homology"/>
<dbReference type="InterPro" id="IPR010994">
    <property type="entry name" value="RuvA_2-like"/>
</dbReference>
<evidence type="ECO:0000313" key="18">
    <source>
        <dbReference type="Proteomes" id="UP000256514"/>
    </source>
</evidence>
<dbReference type="HAMAP" id="MF_01588">
    <property type="entry name" value="DNA_ligase_A"/>
    <property type="match status" value="1"/>
</dbReference>
<evidence type="ECO:0000256" key="1">
    <source>
        <dbReference type="ARBA" id="ARBA00004067"/>
    </source>
</evidence>
<feature type="active site" description="N6-AMP-lysine intermediate" evidence="14">
    <location>
        <position position="110"/>
    </location>
</feature>
<dbReference type="GO" id="GO:0003677">
    <property type="term" value="F:DNA binding"/>
    <property type="evidence" value="ECO:0007669"/>
    <property type="project" value="InterPro"/>
</dbReference>
<gene>
    <name evidence="14" type="primary">ligA</name>
    <name evidence="17" type="ORF">CQA54_06315</name>
</gene>
<dbReference type="EMBL" id="NXLT01000005">
    <property type="protein sequence ID" value="RDU66671.1"/>
    <property type="molecule type" value="Genomic_DNA"/>
</dbReference>
<dbReference type="Pfam" id="PF14520">
    <property type="entry name" value="HHH_5"/>
    <property type="match status" value="1"/>
</dbReference>
<keyword evidence="4 14" id="KW-0436">Ligase</keyword>
<keyword evidence="8 14" id="KW-0862">Zinc</keyword>
<dbReference type="Gene3D" id="2.40.50.140">
    <property type="entry name" value="Nucleic acid-binding proteins"/>
    <property type="match status" value="1"/>
</dbReference>
<dbReference type="SMART" id="SM00278">
    <property type="entry name" value="HhH1"/>
    <property type="match status" value="3"/>
</dbReference>
<dbReference type="GO" id="GO:0046872">
    <property type="term" value="F:metal ion binding"/>
    <property type="evidence" value="ECO:0007669"/>
    <property type="project" value="UniProtKB-KW"/>
</dbReference>
<feature type="binding site" evidence="14">
    <location>
        <position position="165"/>
    </location>
    <ligand>
        <name>NAD(+)</name>
        <dbReference type="ChEBI" id="CHEBI:57540"/>
    </ligand>
</feature>
<feature type="binding site" evidence="14">
    <location>
        <position position="304"/>
    </location>
    <ligand>
        <name>NAD(+)</name>
        <dbReference type="ChEBI" id="CHEBI:57540"/>
    </ligand>
</feature>
<dbReference type="GO" id="GO:0005829">
    <property type="term" value="C:cytosol"/>
    <property type="evidence" value="ECO:0007669"/>
    <property type="project" value="TreeGrafter"/>
</dbReference>
<keyword evidence="7 14" id="KW-0227">DNA damage</keyword>
<dbReference type="PROSITE" id="PS01055">
    <property type="entry name" value="DNA_LIGASE_N1"/>
    <property type="match status" value="1"/>
</dbReference>
<dbReference type="Pfam" id="PF00533">
    <property type="entry name" value="BRCT"/>
    <property type="match status" value="1"/>
</dbReference>
<evidence type="ECO:0000256" key="2">
    <source>
        <dbReference type="ARBA" id="ARBA00012722"/>
    </source>
</evidence>
<protein>
    <recommendedName>
        <fullName evidence="3 14">DNA ligase</fullName>
        <ecNumber evidence="2 14">6.5.1.2</ecNumber>
    </recommendedName>
    <alternativeName>
        <fullName evidence="14">Polydeoxyribonucleotide synthase [NAD(+)]</fullName>
    </alternativeName>
</protein>
<dbReference type="NCBIfam" id="TIGR00575">
    <property type="entry name" value="dnlj"/>
    <property type="match status" value="1"/>
</dbReference>
<evidence type="ECO:0000256" key="4">
    <source>
        <dbReference type="ARBA" id="ARBA00022598"/>
    </source>
</evidence>
<organism evidence="17 18">
    <name type="scientific">Helicobacter equorum</name>
    <dbReference type="NCBI Taxonomy" id="361872"/>
    <lineage>
        <taxon>Bacteria</taxon>
        <taxon>Pseudomonadati</taxon>
        <taxon>Campylobacterota</taxon>
        <taxon>Epsilonproteobacteria</taxon>
        <taxon>Campylobacterales</taxon>
        <taxon>Helicobacteraceae</taxon>
        <taxon>Helicobacter</taxon>
    </lineage>
</organism>
<evidence type="ECO:0000256" key="13">
    <source>
        <dbReference type="ARBA" id="ARBA00060881"/>
    </source>
</evidence>
<dbReference type="Pfam" id="PF01653">
    <property type="entry name" value="DNA_ligase_aden"/>
    <property type="match status" value="1"/>
</dbReference>
<evidence type="ECO:0000256" key="12">
    <source>
        <dbReference type="ARBA" id="ARBA00034005"/>
    </source>
</evidence>
<dbReference type="EC" id="6.5.1.2" evidence="2 14"/>
<dbReference type="GO" id="GO:0003911">
    <property type="term" value="F:DNA ligase (NAD+) activity"/>
    <property type="evidence" value="ECO:0007669"/>
    <property type="project" value="UniProtKB-UniRule"/>
</dbReference>
<dbReference type="InterPro" id="IPR003583">
    <property type="entry name" value="Hlx-hairpin-Hlx_DNA-bd_motif"/>
</dbReference>
<dbReference type="InterPro" id="IPR001679">
    <property type="entry name" value="DNA_ligase"/>
</dbReference>
<dbReference type="CDD" id="cd17748">
    <property type="entry name" value="BRCT_DNA_ligase_like"/>
    <property type="match status" value="1"/>
</dbReference>
<evidence type="ECO:0000256" key="8">
    <source>
        <dbReference type="ARBA" id="ARBA00022833"/>
    </source>
</evidence>
<evidence type="ECO:0000256" key="3">
    <source>
        <dbReference type="ARBA" id="ARBA00013308"/>
    </source>
</evidence>
<comment type="similarity">
    <text evidence="13 14">Belongs to the NAD-dependent DNA ligase family. LigA subfamily.</text>
</comment>
<dbReference type="SMART" id="SM00292">
    <property type="entry name" value="BRCT"/>
    <property type="match status" value="1"/>
</dbReference>
<feature type="binding site" evidence="14">
    <location>
        <begin position="79"/>
        <end position="80"/>
    </location>
    <ligand>
        <name>NAD(+)</name>
        <dbReference type="ChEBI" id="CHEBI:57540"/>
    </ligand>
</feature>
<name>A0A3D8IPY4_9HELI</name>
<dbReference type="PROSITE" id="PS50172">
    <property type="entry name" value="BRCT"/>
    <property type="match status" value="1"/>
</dbReference>
<keyword evidence="6 14" id="KW-0479">Metal-binding</keyword>
<evidence type="ECO:0000256" key="14">
    <source>
        <dbReference type="HAMAP-Rule" id="MF_01588"/>
    </source>
</evidence>
<dbReference type="InterPro" id="IPR012340">
    <property type="entry name" value="NA-bd_OB-fold"/>
</dbReference>
<dbReference type="InterPro" id="IPR004150">
    <property type="entry name" value="NAD_DNA_ligase_OB"/>
</dbReference>
<dbReference type="OrthoDB" id="9759736at2"/>
<evidence type="ECO:0000256" key="6">
    <source>
        <dbReference type="ARBA" id="ARBA00022723"/>
    </source>
</evidence>
<dbReference type="InterPro" id="IPR001357">
    <property type="entry name" value="BRCT_dom"/>
</dbReference>
<dbReference type="FunFam" id="1.10.150.20:FF:000007">
    <property type="entry name" value="DNA ligase"/>
    <property type="match status" value="1"/>
</dbReference>
<dbReference type="CDD" id="cd00114">
    <property type="entry name" value="LIGANc"/>
    <property type="match status" value="1"/>
</dbReference>
<dbReference type="Proteomes" id="UP000256514">
    <property type="component" value="Unassembled WGS sequence"/>
</dbReference>
<evidence type="ECO:0000313" key="17">
    <source>
        <dbReference type="EMBL" id="RDU66671.1"/>
    </source>
</evidence>
<dbReference type="InterPro" id="IPR036420">
    <property type="entry name" value="BRCT_dom_sf"/>
</dbReference>
<dbReference type="Gene3D" id="3.30.470.30">
    <property type="entry name" value="DNA ligase/mRNA capping enzyme"/>
    <property type="match status" value="1"/>
</dbReference>
<dbReference type="AlphaFoldDB" id="A0A3D8IPY4"/>
<evidence type="ECO:0000256" key="10">
    <source>
        <dbReference type="ARBA" id="ARBA00023027"/>
    </source>
</evidence>
<comment type="caution">
    <text evidence="17">The sequence shown here is derived from an EMBL/GenBank/DDBJ whole genome shotgun (WGS) entry which is preliminary data.</text>
</comment>
<dbReference type="PROSITE" id="PS01056">
    <property type="entry name" value="DNA_LIGASE_N2"/>
    <property type="match status" value="1"/>
</dbReference>
<dbReference type="GO" id="GO:0006260">
    <property type="term" value="P:DNA replication"/>
    <property type="evidence" value="ECO:0007669"/>
    <property type="project" value="UniProtKB-KW"/>
</dbReference>
<dbReference type="InterPro" id="IPR013840">
    <property type="entry name" value="DNAligase_N"/>
</dbReference>
<dbReference type="SUPFAM" id="SSF50249">
    <property type="entry name" value="Nucleic acid-binding proteins"/>
    <property type="match status" value="1"/>
</dbReference>
<keyword evidence="10 14" id="KW-0520">NAD</keyword>
<feature type="binding site" evidence="14">
    <location>
        <position position="414"/>
    </location>
    <ligand>
        <name>Zn(2+)</name>
        <dbReference type="ChEBI" id="CHEBI:29105"/>
    </ligand>
</feature>
<dbReference type="NCBIfam" id="NF005932">
    <property type="entry name" value="PRK07956.1"/>
    <property type="match status" value="1"/>
</dbReference>
<keyword evidence="11 14" id="KW-0234">DNA repair</keyword>
<dbReference type="InterPro" id="IPR013839">
    <property type="entry name" value="DNAligase_adenylation"/>
</dbReference>